<feature type="transmembrane region" description="Helical" evidence="9">
    <location>
        <begin position="216"/>
        <end position="243"/>
    </location>
</feature>
<proteinExistence type="predicted"/>
<evidence type="ECO:0000256" key="4">
    <source>
        <dbReference type="ARBA" id="ARBA00022989"/>
    </source>
</evidence>
<feature type="transmembrane region" description="Helical" evidence="9">
    <location>
        <begin position="1404"/>
        <end position="1427"/>
    </location>
</feature>
<sequence length="1717" mass="193750">MEMTVRSEVILSVYIISFLIGLPANLLALYAFSVKIHSKPVPIDILLLNLIVSDLLFLIILPLKMHEAASGMKWNLPIFLCSITAFTFFSSIYTSVLVLTAVSVLRYIAVAYPVTYHHLHKPLYAIVISAVIWIISTAHCSITLITQLHPNLANKNSTVCYENFTDKQLEILLPVRLEMFFVLCLVPLLICVYCYMSCIWILYSHPRISRKKKEKAIGMALGTLAVFLICVFPYNLSHLVGYIEGKSPKWRVVMEQVVRSEVILSVYIISFLIGLPANLLALYAFSIKIHSKPVPIDILLLNLIVSDLLFLFILPLKMHEAASGMKWNLPNFLCSITSFTFFASIDTSALFLSAVSVLRYIAVAYPVTYHLLFKPVYAIVISAVIWIISTAHCSIILIIQLHPNLANKNSTVCYENFTDKQLEILLPVRLELFFVLCLVPLIICVYCYISCIWILYSRPRISQMQKQKAIGMALGTLAVFLICMLPFSLSHLVGYIEGKSPKWRVVMEIIVRSEVILSVYIISFLIGLPANLLALYAFSVKIHSKPVPIDILLLNLIVSDLLFLITLPLKMHEAASGMKWNLPNFLCSITAFTFFSSIYTSSFLLTAVSVLRYIGVAYPVTYHHLHKPVYGIAISAVIWIISTAHCSITFIIPLHPNLANKNSTVCYENFTEEQLEILLPVRLEMFFVLCLVPLIICVYCYISCIWILYSRPRISRMQKQKAIGMALGTLAVFLICMLPFSLSHLVGYIEAITSLMGAPYLIRLLSLSTAIQQVGSWTIKVPTKITAVEGSCVIVPCQTEPHSEVIWYEYHGTNYPVVFGRTKTNNIAKKFRGRTSVLGEAKDGNCTLRINDVRPADNNLKVYVWINPGSKQNQRFYDQTVTIVVERKTPIISIQEHIVAGQIFQANCSINYSCPFSVPLLHWSISTVLKNSTLIVFNEETAQWLYTNTLYVLGTYEMHKTKIWCSAEFKSFITESSQKTLSILYKPVAVNLIGGEEPVTEGGSVTTECGANANPRPHMYSWLRRQMDQINNINSTERNMSFSNIKRHTSVSCIAHNDIGFGQSNWLDLDVQYVPEILPESLCHLTEEVLRCICRAEASPNASIYWTLDGNLTLPLSFSFVSTNEKNVVSGELLGSAKNLTNVTCTAWNSFGSDTALLNISNLSKAPYFAMWFFASLVVGTALLFGCALCISRKYSTNRQSREIVRNSSLSRPQNYVDNVQLQQRWTPRRSQDKQLQLRPCKPQRNSEEERFSCIYENECIEKRRVTRPQQSLITFTAGVVMEQVVRSEVILSVYIISFLIGLPANLLALYAFSVKIHSKPVPIDILLLNLIVSDLLFLIILPLKMHEAASGMKWNLPNFLCSITAFTFFSTIYTSALLLSAVSVLRYIGVAYPVTYHHLHKPVYAIVISAVVWIISTAHCSITFIVQLHPSLTNKNSTFCYEKFTPKQLEILLPVRLEMFFVLCLVPLMICVYCYMSCIWILYSRPRISQMQKQKAIGMALGTLAVFLICMLPYNISHLVGYIEGESPKWRYYALLLSTFNTCIDPIIFYFSSSSFQCTSLPANLLALYAFSVKIHSKPVPIDILLLNLAVSDLLFLFILPLKMHEAASVGYIEGKSPTWRYYTLLVSTFNTCIDPIIFYFSSSSFQCTSEKFIFRKRKVNVSPLEMQGTGLPANLLALYAFSVKIHSKPVPIDILLLNLTVSDLLFLFNPSSQDA</sequence>
<feature type="transmembrane region" description="Helical" evidence="9">
    <location>
        <begin position="1460"/>
        <end position="1485"/>
    </location>
</feature>
<evidence type="ECO:0000313" key="12">
    <source>
        <dbReference type="EMBL" id="KAK2844916.1"/>
    </source>
</evidence>
<feature type="transmembrane region" description="Helical" evidence="9">
    <location>
        <begin position="45"/>
        <end position="65"/>
    </location>
</feature>
<feature type="transmembrane region" description="Helical" evidence="9">
    <location>
        <begin position="722"/>
        <end position="742"/>
    </location>
</feature>
<evidence type="ECO:0000256" key="1">
    <source>
        <dbReference type="ARBA" id="ARBA00004651"/>
    </source>
</evidence>
<comment type="subcellular location">
    <subcellularLocation>
        <location evidence="1">Cell membrane</location>
        <topology evidence="1">Multi-pass membrane protein</topology>
    </subcellularLocation>
</comment>
<feature type="transmembrane region" description="Helical" evidence="9">
    <location>
        <begin position="629"/>
        <end position="652"/>
    </location>
</feature>
<dbReference type="GO" id="GO:0071398">
    <property type="term" value="P:cellular response to fatty acid"/>
    <property type="evidence" value="ECO:0007669"/>
    <property type="project" value="TreeGrafter"/>
</dbReference>
<feature type="transmembrane region" description="Helical" evidence="9">
    <location>
        <begin position="336"/>
        <end position="363"/>
    </location>
</feature>
<reference evidence="12" key="1">
    <citation type="submission" date="2023-07" db="EMBL/GenBank/DDBJ databases">
        <title>Chromosome-level Genome Assembly of Striped Snakehead (Channa striata).</title>
        <authorList>
            <person name="Liu H."/>
        </authorList>
    </citation>
    <scope>NUCLEOTIDE SEQUENCE</scope>
    <source>
        <strain evidence="12">Gz</strain>
        <tissue evidence="12">Muscle</tissue>
    </source>
</reference>
<feature type="transmembrane region" description="Helical" evidence="9">
    <location>
        <begin position="432"/>
        <end position="457"/>
    </location>
</feature>
<dbReference type="InterPro" id="IPR036179">
    <property type="entry name" value="Ig-like_dom_sf"/>
</dbReference>
<feature type="domain" description="Ig-like" evidence="11">
    <location>
        <begin position="1075"/>
        <end position="1161"/>
    </location>
</feature>
<dbReference type="PRINTS" id="PR00237">
    <property type="entry name" value="GPCRRHODOPSN"/>
</dbReference>
<feature type="transmembrane region" description="Helical" evidence="9">
    <location>
        <begin position="589"/>
        <end position="608"/>
    </location>
</feature>
<keyword evidence="2" id="KW-1003">Cell membrane</keyword>
<dbReference type="Proteomes" id="UP001187415">
    <property type="component" value="Unassembled WGS sequence"/>
</dbReference>
<keyword evidence="8" id="KW-0807">Transducer</keyword>
<dbReference type="InterPro" id="IPR017452">
    <property type="entry name" value="GPCR_Rhodpsn_7TM"/>
</dbReference>
<evidence type="ECO:0000256" key="5">
    <source>
        <dbReference type="ARBA" id="ARBA00023040"/>
    </source>
</evidence>
<keyword evidence="5" id="KW-0297">G-protein coupled receptor</keyword>
<keyword evidence="7" id="KW-0675">Receptor</keyword>
<feature type="transmembrane region" description="Helical" evidence="9">
    <location>
        <begin position="298"/>
        <end position="316"/>
    </location>
</feature>
<keyword evidence="3 9" id="KW-0812">Transmembrane</keyword>
<dbReference type="InterPro" id="IPR013106">
    <property type="entry name" value="Ig_V-set"/>
</dbReference>
<evidence type="ECO:0000256" key="9">
    <source>
        <dbReference type="SAM" id="Phobius"/>
    </source>
</evidence>
<dbReference type="PANTHER" id="PTHR45822">
    <property type="entry name" value="FREE FATTY ACID RECEPTOR 2-RELATED"/>
    <property type="match status" value="1"/>
</dbReference>
<dbReference type="Gene3D" id="1.20.1070.10">
    <property type="entry name" value="Rhodopsin 7-helix transmembrane proteins"/>
    <property type="match status" value="5"/>
</dbReference>
<gene>
    <name evidence="12" type="ORF">Q5P01_011575</name>
</gene>
<feature type="transmembrane region" description="Helical" evidence="9">
    <location>
        <begin position="551"/>
        <end position="569"/>
    </location>
</feature>
<dbReference type="Pfam" id="PF00001">
    <property type="entry name" value="7tm_1"/>
    <property type="match status" value="4"/>
</dbReference>
<dbReference type="SUPFAM" id="SSF81321">
    <property type="entry name" value="Family A G protein-coupled receptor-like"/>
    <property type="match status" value="5"/>
</dbReference>
<dbReference type="Pfam" id="PF07686">
    <property type="entry name" value="V-set"/>
    <property type="match status" value="1"/>
</dbReference>
<feature type="transmembrane region" description="Helical" evidence="9">
    <location>
        <begin position="1585"/>
        <end position="1603"/>
    </location>
</feature>
<dbReference type="InterPro" id="IPR013783">
    <property type="entry name" value="Ig-like_fold"/>
</dbReference>
<feature type="transmembrane region" description="Helical" evidence="9">
    <location>
        <begin position="1326"/>
        <end position="1344"/>
    </location>
</feature>
<evidence type="ECO:0000256" key="2">
    <source>
        <dbReference type="ARBA" id="ARBA00022475"/>
    </source>
</evidence>
<feature type="transmembrane region" description="Helical" evidence="9">
    <location>
        <begin position="516"/>
        <end position="539"/>
    </location>
</feature>
<feature type="transmembrane region" description="Helical" evidence="9">
    <location>
        <begin position="123"/>
        <end position="145"/>
    </location>
</feature>
<feature type="transmembrane region" description="Helical" evidence="9">
    <location>
        <begin position="1356"/>
        <end position="1373"/>
    </location>
</feature>
<feature type="transmembrane region" description="Helical" evidence="9">
    <location>
        <begin position="263"/>
        <end position="286"/>
    </location>
</feature>
<evidence type="ECO:0000256" key="3">
    <source>
        <dbReference type="ARBA" id="ARBA00022692"/>
    </source>
</evidence>
<dbReference type="PANTHER" id="PTHR45822:SF7">
    <property type="entry name" value="FREE FATTY ACID RECEPTOR 3-LIKE"/>
    <property type="match status" value="1"/>
</dbReference>
<feature type="transmembrane region" description="Helical" evidence="9">
    <location>
        <begin position="469"/>
        <end position="496"/>
    </location>
</feature>
<feature type="domain" description="Ig-like" evidence="11">
    <location>
        <begin position="987"/>
        <end position="1057"/>
    </location>
</feature>
<feature type="domain" description="G-protein coupled receptors family 1 profile" evidence="10">
    <location>
        <begin position="277"/>
        <end position="538"/>
    </location>
</feature>
<dbReference type="GO" id="GO:0005886">
    <property type="term" value="C:plasma membrane"/>
    <property type="evidence" value="ECO:0007669"/>
    <property type="project" value="UniProtKB-SubCell"/>
</dbReference>
<feature type="transmembrane region" description="Helical" evidence="9">
    <location>
        <begin position="12"/>
        <end position="33"/>
    </location>
</feature>
<evidence type="ECO:0000259" key="11">
    <source>
        <dbReference type="PROSITE" id="PS50835"/>
    </source>
</evidence>
<dbReference type="SUPFAM" id="SSF48726">
    <property type="entry name" value="Immunoglobulin"/>
    <property type="match status" value="2"/>
</dbReference>
<feature type="transmembrane region" description="Helical" evidence="9">
    <location>
        <begin position="1497"/>
        <end position="1517"/>
    </location>
</feature>
<protein>
    <submittedName>
        <fullName evidence="12">Uncharacterized protein</fullName>
    </submittedName>
</protein>
<dbReference type="CDD" id="cd15170">
    <property type="entry name" value="7tmA_FFAR2_FFAR3"/>
    <property type="match status" value="4"/>
</dbReference>
<dbReference type="PROSITE" id="PS50835">
    <property type="entry name" value="IG_LIKE"/>
    <property type="match status" value="2"/>
</dbReference>
<evidence type="ECO:0000313" key="13">
    <source>
        <dbReference type="Proteomes" id="UP001187415"/>
    </source>
</evidence>
<feature type="domain" description="G-protein coupled receptors family 1 profile" evidence="10">
    <location>
        <begin position="24"/>
        <end position="285"/>
    </location>
</feature>
<evidence type="ECO:0000259" key="10">
    <source>
        <dbReference type="PROSITE" id="PS50262"/>
    </source>
</evidence>
<dbReference type="PRINTS" id="PR01904">
    <property type="entry name" value="GPR40FAMILY"/>
</dbReference>
<dbReference type="Gene3D" id="2.60.40.10">
    <property type="entry name" value="Immunoglobulins"/>
    <property type="match status" value="4"/>
</dbReference>
<evidence type="ECO:0000256" key="6">
    <source>
        <dbReference type="ARBA" id="ARBA00023136"/>
    </source>
</evidence>
<keyword evidence="6 9" id="KW-0472">Membrane</keyword>
<accession>A0AA88SPC1</accession>
<feature type="transmembrane region" description="Helical" evidence="9">
    <location>
        <begin position="685"/>
        <end position="710"/>
    </location>
</feature>
<feature type="transmembrane region" description="Helical" evidence="9">
    <location>
        <begin position="375"/>
        <end position="399"/>
    </location>
</feature>
<feature type="transmembrane region" description="Helical" evidence="9">
    <location>
        <begin position="1292"/>
        <end position="1314"/>
    </location>
</feature>
<comment type="caution">
    <text evidence="12">The sequence shown here is derived from an EMBL/GenBank/DDBJ whole genome shotgun (WGS) entry which is preliminary data.</text>
</comment>
<dbReference type="GO" id="GO:0004930">
    <property type="term" value="F:G protein-coupled receptor activity"/>
    <property type="evidence" value="ECO:0007669"/>
    <property type="project" value="UniProtKB-KW"/>
</dbReference>
<keyword evidence="4 9" id="KW-1133">Transmembrane helix</keyword>
<dbReference type="InterPro" id="IPR000276">
    <property type="entry name" value="GPCR_Rhodpsn"/>
</dbReference>
<feature type="transmembrane region" description="Helical" evidence="9">
    <location>
        <begin position="77"/>
        <end position="102"/>
    </location>
</feature>
<dbReference type="EMBL" id="JAUPFM010000008">
    <property type="protein sequence ID" value="KAK2844916.1"/>
    <property type="molecule type" value="Genomic_DNA"/>
</dbReference>
<evidence type="ECO:0000256" key="7">
    <source>
        <dbReference type="ARBA" id="ARBA00023170"/>
    </source>
</evidence>
<feature type="domain" description="G-protein coupled receptors family 1 profile" evidence="10">
    <location>
        <begin position="1305"/>
        <end position="1550"/>
    </location>
</feature>
<evidence type="ECO:0000256" key="8">
    <source>
        <dbReference type="ARBA" id="ARBA00023224"/>
    </source>
</evidence>
<dbReference type="PROSITE" id="PS50262">
    <property type="entry name" value="G_PROTEIN_RECEP_F1_2"/>
    <property type="match status" value="4"/>
</dbReference>
<feature type="transmembrane region" description="Helical" evidence="9">
    <location>
        <begin position="1169"/>
        <end position="1192"/>
    </location>
</feature>
<dbReference type="InterPro" id="IPR013312">
    <property type="entry name" value="GPR40-rel_orph"/>
</dbReference>
<name>A0AA88SPC1_CHASR</name>
<organism evidence="12 13">
    <name type="scientific">Channa striata</name>
    <name type="common">Snakehead murrel</name>
    <name type="synonym">Ophicephalus striatus</name>
    <dbReference type="NCBI Taxonomy" id="64152"/>
    <lineage>
        <taxon>Eukaryota</taxon>
        <taxon>Metazoa</taxon>
        <taxon>Chordata</taxon>
        <taxon>Craniata</taxon>
        <taxon>Vertebrata</taxon>
        <taxon>Euteleostomi</taxon>
        <taxon>Actinopterygii</taxon>
        <taxon>Neopterygii</taxon>
        <taxon>Teleostei</taxon>
        <taxon>Neoteleostei</taxon>
        <taxon>Acanthomorphata</taxon>
        <taxon>Anabantaria</taxon>
        <taxon>Anabantiformes</taxon>
        <taxon>Channoidei</taxon>
        <taxon>Channidae</taxon>
        <taxon>Channa</taxon>
    </lineage>
</organism>
<dbReference type="InterPro" id="IPR007110">
    <property type="entry name" value="Ig-like_dom"/>
</dbReference>
<feature type="transmembrane region" description="Helical" evidence="9">
    <location>
        <begin position="179"/>
        <end position="204"/>
    </location>
</feature>
<keyword evidence="13" id="KW-1185">Reference proteome</keyword>
<feature type="domain" description="G-protein coupled receptors family 1 profile" evidence="10">
    <location>
        <begin position="530"/>
        <end position="746"/>
    </location>
</feature>